<proteinExistence type="predicted"/>
<evidence type="ECO:0000313" key="2">
    <source>
        <dbReference type="EMBL" id="KAL1500368.1"/>
    </source>
</evidence>
<reference evidence="2 3" key="1">
    <citation type="journal article" date="2024" name="Science">
        <title>Giant polyketide synthase enzymes in the biosynthesis of giant marine polyether toxins.</title>
        <authorList>
            <person name="Fallon T.R."/>
            <person name="Shende V.V."/>
            <person name="Wierzbicki I.H."/>
            <person name="Pendleton A.L."/>
            <person name="Watervoot N.F."/>
            <person name="Auber R.P."/>
            <person name="Gonzalez D.J."/>
            <person name="Wisecaver J.H."/>
            <person name="Moore B.S."/>
        </authorList>
    </citation>
    <scope>NUCLEOTIDE SEQUENCE [LARGE SCALE GENOMIC DNA]</scope>
    <source>
        <strain evidence="2 3">12B1</strain>
    </source>
</reference>
<protein>
    <submittedName>
        <fullName evidence="2">Uncharacterized protein</fullName>
    </submittedName>
</protein>
<sequence>MRNSVSVAHDEVSERRVADVELLMNAETKRVAERGGSDRLLLTSSGVSKRSNKPEHATKGYSTTLSISVLNKLLAVNYLRAGME</sequence>
<dbReference type="AlphaFoldDB" id="A0AB34IN06"/>
<dbReference type="EMBL" id="JBGBPQ010000023">
    <property type="protein sequence ID" value="KAL1500368.1"/>
    <property type="molecule type" value="Genomic_DNA"/>
</dbReference>
<evidence type="ECO:0000313" key="3">
    <source>
        <dbReference type="Proteomes" id="UP001515480"/>
    </source>
</evidence>
<evidence type="ECO:0000256" key="1">
    <source>
        <dbReference type="SAM" id="MobiDB-lite"/>
    </source>
</evidence>
<name>A0AB34IN06_PRYPA</name>
<gene>
    <name evidence="2" type="ORF">AB1Y20_013031</name>
</gene>
<keyword evidence="3" id="KW-1185">Reference proteome</keyword>
<organism evidence="2 3">
    <name type="scientific">Prymnesium parvum</name>
    <name type="common">Toxic golden alga</name>
    <dbReference type="NCBI Taxonomy" id="97485"/>
    <lineage>
        <taxon>Eukaryota</taxon>
        <taxon>Haptista</taxon>
        <taxon>Haptophyta</taxon>
        <taxon>Prymnesiophyceae</taxon>
        <taxon>Prymnesiales</taxon>
        <taxon>Prymnesiaceae</taxon>
        <taxon>Prymnesium</taxon>
    </lineage>
</organism>
<dbReference type="Proteomes" id="UP001515480">
    <property type="component" value="Unassembled WGS sequence"/>
</dbReference>
<comment type="caution">
    <text evidence="2">The sequence shown here is derived from an EMBL/GenBank/DDBJ whole genome shotgun (WGS) entry which is preliminary data.</text>
</comment>
<accession>A0AB34IN06</accession>
<feature type="region of interest" description="Disordered" evidence="1">
    <location>
        <begin position="42"/>
        <end position="61"/>
    </location>
</feature>